<evidence type="ECO:0000313" key="3">
    <source>
        <dbReference type="Proteomes" id="UP000284605"/>
    </source>
</evidence>
<evidence type="ECO:0000313" key="2">
    <source>
        <dbReference type="EMBL" id="RJF94398.1"/>
    </source>
</evidence>
<reference evidence="2 3" key="1">
    <citation type="submission" date="2018-09" db="EMBL/GenBank/DDBJ databases">
        <authorList>
            <person name="Zhu H."/>
        </authorList>
    </citation>
    <scope>NUCLEOTIDE SEQUENCE [LARGE SCALE GENOMIC DNA]</scope>
    <source>
        <strain evidence="2 3">K1W22B-8</strain>
    </source>
</reference>
<organism evidence="2 3">
    <name type="scientific">Oleomonas cavernae</name>
    <dbReference type="NCBI Taxonomy" id="2320859"/>
    <lineage>
        <taxon>Bacteria</taxon>
        <taxon>Pseudomonadati</taxon>
        <taxon>Pseudomonadota</taxon>
        <taxon>Alphaproteobacteria</taxon>
        <taxon>Acetobacterales</taxon>
        <taxon>Acetobacteraceae</taxon>
        <taxon>Oleomonas</taxon>
    </lineage>
</organism>
<dbReference type="EMBL" id="QYUK01000008">
    <property type="protein sequence ID" value="RJF94398.1"/>
    <property type="molecule type" value="Genomic_DNA"/>
</dbReference>
<dbReference type="AlphaFoldDB" id="A0A418WT30"/>
<dbReference type="Pfam" id="PF09490">
    <property type="entry name" value="CbtA"/>
    <property type="match status" value="1"/>
</dbReference>
<feature type="transmembrane region" description="Helical" evidence="1">
    <location>
        <begin position="142"/>
        <end position="161"/>
    </location>
</feature>
<keyword evidence="1" id="KW-0472">Membrane</keyword>
<comment type="caution">
    <text evidence="2">The sequence shown here is derived from an EMBL/GenBank/DDBJ whole genome shotgun (WGS) entry which is preliminary data.</text>
</comment>
<dbReference type="NCBIfam" id="TIGR02458">
    <property type="entry name" value="CbtA"/>
    <property type="match status" value="1"/>
</dbReference>
<dbReference type="PROSITE" id="PS51257">
    <property type="entry name" value="PROKAR_LIPOPROTEIN"/>
    <property type="match status" value="1"/>
</dbReference>
<dbReference type="InterPro" id="IPR012666">
    <property type="entry name" value="CbtA_put"/>
</dbReference>
<dbReference type="RefSeq" id="WP_119775375.1">
    <property type="nucleotide sequence ID" value="NZ_QYUK01000008.1"/>
</dbReference>
<dbReference type="OrthoDB" id="9813640at2"/>
<proteinExistence type="predicted"/>
<feature type="transmembrane region" description="Helical" evidence="1">
    <location>
        <begin position="206"/>
        <end position="224"/>
    </location>
</feature>
<feature type="transmembrane region" description="Helical" evidence="1">
    <location>
        <begin position="166"/>
        <end position="186"/>
    </location>
</feature>
<evidence type="ECO:0000256" key="1">
    <source>
        <dbReference type="SAM" id="Phobius"/>
    </source>
</evidence>
<keyword evidence="3" id="KW-1185">Reference proteome</keyword>
<protein>
    <submittedName>
        <fullName evidence="2">Cobalt transporter</fullName>
    </submittedName>
</protein>
<accession>A0A418WT30</accession>
<name>A0A418WT30_9PROT</name>
<feature type="transmembrane region" description="Helical" evidence="1">
    <location>
        <begin position="107"/>
        <end position="127"/>
    </location>
</feature>
<dbReference type="Proteomes" id="UP000284605">
    <property type="component" value="Unassembled WGS sequence"/>
</dbReference>
<keyword evidence="1" id="KW-1133">Transmembrane helix</keyword>
<keyword evidence="1" id="KW-0812">Transmembrane</keyword>
<sequence>MFGRLAACGLAGGILGGCLVAAIQAVTTTPLILHAELFEVHEVADAAGIILAHAHGTASDAVAHADGYDTTRLFMTSIMTVVCAIGYGWILLSAMYLKGAAITARSILPWAIAAFVATGLAPSLGLAPELPGSAAADLDARQLWWAGTALATAVGIALIAFSRNPLWIVAALVLIVLPHIIGAPVPPDPESRVPAEVAAEFAGASLVVQFLAWVIPGAIAGFLAQRLIRPEPVAA</sequence>
<gene>
    <name evidence="2" type="ORF">D3874_00665</name>
</gene>
<feature type="transmembrane region" description="Helical" evidence="1">
    <location>
        <begin position="73"/>
        <end position="95"/>
    </location>
</feature>